<proteinExistence type="predicted"/>
<dbReference type="Pfam" id="PF16868">
    <property type="entry name" value="NMT1_3"/>
    <property type="match status" value="1"/>
</dbReference>
<evidence type="ECO:0000313" key="3">
    <source>
        <dbReference type="Proteomes" id="UP001144205"/>
    </source>
</evidence>
<dbReference type="EMBL" id="BROH01000001">
    <property type="protein sequence ID" value="GKY86508.1"/>
    <property type="molecule type" value="Genomic_DNA"/>
</dbReference>
<feature type="chain" id="PRO_5046576327" evidence="1">
    <location>
        <begin position="22"/>
        <end position="322"/>
    </location>
</feature>
<protein>
    <submittedName>
        <fullName evidence="2">C4-dicarboxylate ABC transporter substrate-binding protein</fullName>
    </submittedName>
</protein>
<dbReference type="InterPro" id="IPR011852">
    <property type="entry name" value="TRAP_TAXI"/>
</dbReference>
<evidence type="ECO:0000256" key="1">
    <source>
        <dbReference type="SAM" id="SignalP"/>
    </source>
</evidence>
<sequence>MKHQTLAAGAAALLIAGAANAETFKMATIEPSLGPAIVMSTFANLVTDALDDVEIEVAGGGAATLHMLEVGRGNLDMSMVSPSIYPLMQGGKAMYANEPDAPALSENLALIMWFPYGQYHYTVRADSGIETLDDIEGTTVFLGPAGGGAYATAKDWIEATTGLVAGEDYEAITANWATGFQSFQDGKIDLYVNGCMDPCQQFLQITETEDIRFIGPEDWSGEAVEAFLGRFRTLAEVAAGAYDGQVNETAVMSHDTNVGIGVRRDLDDETVYQITKAFWENLESITSDAPWAKAISIEVAVKDFGMPLHPGAIRYYEEVGAL</sequence>
<name>A0ABQ5LPD2_9RHOB</name>
<dbReference type="PANTHER" id="PTHR42941:SF1">
    <property type="entry name" value="SLL1037 PROTEIN"/>
    <property type="match status" value="1"/>
</dbReference>
<dbReference type="SUPFAM" id="SSF53850">
    <property type="entry name" value="Periplasmic binding protein-like II"/>
    <property type="match status" value="1"/>
</dbReference>
<dbReference type="Proteomes" id="UP001144205">
    <property type="component" value="Unassembled WGS sequence"/>
</dbReference>
<gene>
    <name evidence="2" type="ORF">STA1M1_03770</name>
</gene>
<organism evidence="2 3">
    <name type="scientific">Sinisalibacter aestuarii</name>
    <dbReference type="NCBI Taxonomy" id="2949426"/>
    <lineage>
        <taxon>Bacteria</taxon>
        <taxon>Pseudomonadati</taxon>
        <taxon>Pseudomonadota</taxon>
        <taxon>Alphaproteobacteria</taxon>
        <taxon>Rhodobacterales</taxon>
        <taxon>Roseobacteraceae</taxon>
        <taxon>Sinisalibacter</taxon>
    </lineage>
</organism>
<feature type="signal peptide" evidence="1">
    <location>
        <begin position="1"/>
        <end position="21"/>
    </location>
</feature>
<dbReference type="NCBIfam" id="TIGR02122">
    <property type="entry name" value="TRAP_TAXI"/>
    <property type="match status" value="1"/>
</dbReference>
<keyword evidence="3" id="KW-1185">Reference proteome</keyword>
<comment type="caution">
    <text evidence="2">The sequence shown here is derived from an EMBL/GenBank/DDBJ whole genome shotgun (WGS) entry which is preliminary data.</text>
</comment>
<dbReference type="PANTHER" id="PTHR42941">
    <property type="entry name" value="SLL1037 PROTEIN"/>
    <property type="match status" value="1"/>
</dbReference>
<reference evidence="2" key="1">
    <citation type="journal article" date="2023" name="Int. J. Syst. Evol. Microbiol.">
        <title>Sinisalibacter aestuarii sp. nov., isolated from estuarine sediment of the Arakawa River.</title>
        <authorList>
            <person name="Arafat S.T."/>
            <person name="Hirano S."/>
            <person name="Sato A."/>
            <person name="Takeuchi K."/>
            <person name="Yasuda T."/>
            <person name="Terahara T."/>
            <person name="Hamada M."/>
            <person name="Kobayashi T."/>
        </authorList>
    </citation>
    <scope>NUCLEOTIDE SEQUENCE</scope>
    <source>
        <strain evidence="2">B-399</strain>
    </source>
</reference>
<accession>A0ABQ5LPD2</accession>
<keyword evidence="1" id="KW-0732">Signal</keyword>
<dbReference type="RefSeq" id="WP_281840474.1">
    <property type="nucleotide sequence ID" value="NZ_BROH01000001.1"/>
</dbReference>
<dbReference type="Gene3D" id="3.40.190.10">
    <property type="entry name" value="Periplasmic binding protein-like II"/>
    <property type="match status" value="2"/>
</dbReference>
<evidence type="ECO:0000313" key="2">
    <source>
        <dbReference type="EMBL" id="GKY86508.1"/>
    </source>
</evidence>